<dbReference type="RefSeq" id="WP_269309198.1">
    <property type="nucleotide sequence ID" value="NZ_CP098242.1"/>
</dbReference>
<organism evidence="2 3">
    <name type="scientific">Oxalobacter vibrioformis</name>
    <dbReference type="NCBI Taxonomy" id="933080"/>
    <lineage>
        <taxon>Bacteria</taxon>
        <taxon>Pseudomonadati</taxon>
        <taxon>Pseudomonadota</taxon>
        <taxon>Betaproteobacteria</taxon>
        <taxon>Burkholderiales</taxon>
        <taxon>Oxalobacteraceae</taxon>
        <taxon>Oxalobacter</taxon>
    </lineage>
</organism>
<keyword evidence="3" id="KW-1185">Reference proteome</keyword>
<feature type="chain" id="PRO_5038520570" description="Lipoprotein" evidence="1">
    <location>
        <begin position="26"/>
        <end position="154"/>
    </location>
</feature>
<evidence type="ECO:0000313" key="3">
    <source>
        <dbReference type="Proteomes" id="UP001156215"/>
    </source>
</evidence>
<reference evidence="2" key="1">
    <citation type="journal article" date="2022" name="Front. Microbiol.">
        <title>New perspectives on an old grouping: The genomic and phenotypic variability of Oxalobacter formigenes and the implications for calcium oxalate stone prevention.</title>
        <authorList>
            <person name="Chmiel J.A."/>
            <person name="Carr C."/>
            <person name="Stuivenberg G.A."/>
            <person name="Venema R."/>
            <person name="Chanyi R.M."/>
            <person name="Al K.F."/>
            <person name="Giguere D."/>
            <person name="Say H."/>
            <person name="Akouris P.P."/>
            <person name="Dominguez Romero S.A."/>
            <person name="Kwong A."/>
            <person name="Tai V."/>
            <person name="Koval S.F."/>
            <person name="Razvi H."/>
            <person name="Bjazevic J."/>
            <person name="Burton J.P."/>
        </authorList>
    </citation>
    <scope>NUCLEOTIDE SEQUENCE</scope>
    <source>
        <strain evidence="2">WoOx3</strain>
    </source>
</reference>
<sequence>MFYRFRFFILLSLVCALFACKKAPAEYPLAGAPIGKPAETARIKEGSMLLRGLDDERLSSLELPNPYADYVYVIKPGRHRLMGMNIQSGHVLIPTDLRCYSLEAELLPGVDYLLVEDKEKEMAHLKREDTGAIVASGEKYEQKDPYSGACTWGK</sequence>
<accession>A0A9E9LXP8</accession>
<gene>
    <name evidence="2" type="ORF">NB640_00535</name>
</gene>
<evidence type="ECO:0000313" key="2">
    <source>
        <dbReference type="EMBL" id="WAW10196.1"/>
    </source>
</evidence>
<evidence type="ECO:0000256" key="1">
    <source>
        <dbReference type="SAM" id="SignalP"/>
    </source>
</evidence>
<evidence type="ECO:0008006" key="4">
    <source>
        <dbReference type="Google" id="ProtNLM"/>
    </source>
</evidence>
<keyword evidence="1" id="KW-0732">Signal</keyword>
<dbReference type="Proteomes" id="UP001156215">
    <property type="component" value="Chromosome"/>
</dbReference>
<name>A0A9E9LXP8_9BURK</name>
<dbReference type="EMBL" id="CP098242">
    <property type="protein sequence ID" value="WAW10196.1"/>
    <property type="molecule type" value="Genomic_DNA"/>
</dbReference>
<proteinExistence type="predicted"/>
<protein>
    <recommendedName>
        <fullName evidence="4">Lipoprotein</fullName>
    </recommendedName>
</protein>
<feature type="signal peptide" evidence="1">
    <location>
        <begin position="1"/>
        <end position="25"/>
    </location>
</feature>
<dbReference type="AlphaFoldDB" id="A0A9E9LXP8"/>
<dbReference type="PROSITE" id="PS51257">
    <property type="entry name" value="PROKAR_LIPOPROTEIN"/>
    <property type="match status" value="1"/>
</dbReference>
<dbReference type="KEGG" id="ovb:NB640_00535"/>